<dbReference type="AlphaFoldDB" id="A0A836CRG2"/>
<protein>
    <submittedName>
        <fullName evidence="1">Uncharacterized protein</fullName>
    </submittedName>
</protein>
<name>A0A836CRG2_9STRA</name>
<reference evidence="1" key="1">
    <citation type="submission" date="2021-02" db="EMBL/GenBank/DDBJ databases">
        <title>First Annotated Genome of the Yellow-green Alga Tribonema minus.</title>
        <authorList>
            <person name="Mahan K.M."/>
        </authorList>
    </citation>
    <scope>NUCLEOTIDE SEQUENCE</scope>
    <source>
        <strain evidence="1">UTEX B ZZ1240</strain>
    </source>
</reference>
<proteinExistence type="predicted"/>
<accession>A0A836CRG2</accession>
<sequence>MPSAALNAERCHLCLAGACRAVLVCRCDVGERFVTLRVLDDAHRWPQQWQRRRRRQRSRQSLRFTVVVATNRIAYTYAIACGGTSWRGHGDFMSTCCHTRVLVGAHSLCAFLAVDSCVERQISSMYTEIKLGQEDDNEYAWMH</sequence>
<evidence type="ECO:0000313" key="1">
    <source>
        <dbReference type="EMBL" id="KAG5192911.1"/>
    </source>
</evidence>
<organism evidence="1 2">
    <name type="scientific">Tribonema minus</name>
    <dbReference type="NCBI Taxonomy" id="303371"/>
    <lineage>
        <taxon>Eukaryota</taxon>
        <taxon>Sar</taxon>
        <taxon>Stramenopiles</taxon>
        <taxon>Ochrophyta</taxon>
        <taxon>PX clade</taxon>
        <taxon>Xanthophyceae</taxon>
        <taxon>Tribonematales</taxon>
        <taxon>Tribonemataceae</taxon>
        <taxon>Tribonema</taxon>
    </lineage>
</organism>
<comment type="caution">
    <text evidence="1">The sequence shown here is derived from an EMBL/GenBank/DDBJ whole genome shotgun (WGS) entry which is preliminary data.</text>
</comment>
<dbReference type="EMBL" id="JAFCMP010000001">
    <property type="protein sequence ID" value="KAG5192911.1"/>
    <property type="molecule type" value="Genomic_DNA"/>
</dbReference>
<gene>
    <name evidence="1" type="ORF">JKP88DRAFT_240571</name>
</gene>
<dbReference type="Proteomes" id="UP000664859">
    <property type="component" value="Unassembled WGS sequence"/>
</dbReference>
<keyword evidence="2" id="KW-1185">Reference proteome</keyword>
<evidence type="ECO:0000313" key="2">
    <source>
        <dbReference type="Proteomes" id="UP000664859"/>
    </source>
</evidence>